<dbReference type="EMBL" id="JBHSBC010000022">
    <property type="protein sequence ID" value="MFC3982976.1"/>
    <property type="molecule type" value="Genomic_DNA"/>
</dbReference>
<comment type="caution">
    <text evidence="6">The sequence shown here is derived from an EMBL/GenBank/DDBJ whole genome shotgun (WGS) entry which is preliminary data.</text>
</comment>
<keyword evidence="2" id="KW-0813">Transport</keyword>
<accession>A0ABV8F4V8</accession>
<name>A0ABV8F4V8_9ACTN</name>
<keyword evidence="4 6" id="KW-0067">ATP-binding</keyword>
<dbReference type="GO" id="GO:0005524">
    <property type="term" value="F:ATP binding"/>
    <property type="evidence" value="ECO:0007669"/>
    <property type="project" value="UniProtKB-KW"/>
</dbReference>
<evidence type="ECO:0000256" key="2">
    <source>
        <dbReference type="ARBA" id="ARBA00022448"/>
    </source>
</evidence>
<dbReference type="PANTHER" id="PTHR43776:SF7">
    <property type="entry name" value="D,D-DIPEPTIDE TRANSPORT ATP-BINDING PROTEIN DDPF-RELATED"/>
    <property type="match status" value="1"/>
</dbReference>
<dbReference type="SMART" id="SM00382">
    <property type="entry name" value="AAA"/>
    <property type="match status" value="1"/>
</dbReference>
<reference evidence="7" key="1">
    <citation type="journal article" date="2019" name="Int. J. Syst. Evol. Microbiol.">
        <title>The Global Catalogue of Microorganisms (GCM) 10K type strain sequencing project: providing services to taxonomists for standard genome sequencing and annotation.</title>
        <authorList>
            <consortium name="The Broad Institute Genomics Platform"/>
            <consortium name="The Broad Institute Genome Sequencing Center for Infectious Disease"/>
            <person name="Wu L."/>
            <person name="Ma J."/>
        </authorList>
    </citation>
    <scope>NUCLEOTIDE SEQUENCE [LARGE SCALE GENOMIC DNA]</scope>
    <source>
        <strain evidence="7">TBRC 7912</strain>
    </source>
</reference>
<dbReference type="RefSeq" id="WP_386191744.1">
    <property type="nucleotide sequence ID" value="NZ_JBHSBC010000022.1"/>
</dbReference>
<evidence type="ECO:0000313" key="6">
    <source>
        <dbReference type="EMBL" id="MFC3982976.1"/>
    </source>
</evidence>
<keyword evidence="7" id="KW-1185">Reference proteome</keyword>
<dbReference type="InterPro" id="IPR050319">
    <property type="entry name" value="ABC_transp_ATP-bind"/>
</dbReference>
<gene>
    <name evidence="6" type="ORF">ACFOYY_22770</name>
</gene>
<dbReference type="InterPro" id="IPR013563">
    <property type="entry name" value="Oligopep_ABC_C"/>
</dbReference>
<sequence length="267" mass="28813">MSLVAEDVRVRYGGRRPLADVLLRRPSPGSFAVDGVRLSLAKGSVVALVGESGSGKSTLARCMARVQDLTGGRVSVDGVDVATLRGRDLKAFRRRVQMIFQDPYESLSPRQRVRDIVAEGLAVHGVPRAEREERVRAALTAVGLTPVESFLDRRPFELSGGQRQRVAIAGGLVLDPDYLIADEPVSMLDVSVRASVLKLLDDLRESRELGVLLITHDLATAVHVADHVAVMHGGRIVEQGPASQVTREPAHPYTRALLAATPALDRG</sequence>
<dbReference type="Pfam" id="PF08352">
    <property type="entry name" value="oligo_HPY"/>
    <property type="match status" value="1"/>
</dbReference>
<evidence type="ECO:0000313" key="7">
    <source>
        <dbReference type="Proteomes" id="UP001595698"/>
    </source>
</evidence>
<dbReference type="CDD" id="cd03257">
    <property type="entry name" value="ABC_NikE_OppD_transporters"/>
    <property type="match status" value="1"/>
</dbReference>
<evidence type="ECO:0000256" key="1">
    <source>
        <dbReference type="ARBA" id="ARBA00005417"/>
    </source>
</evidence>
<dbReference type="Gene3D" id="3.40.50.300">
    <property type="entry name" value="P-loop containing nucleotide triphosphate hydrolases"/>
    <property type="match status" value="1"/>
</dbReference>
<evidence type="ECO:0000259" key="5">
    <source>
        <dbReference type="PROSITE" id="PS50893"/>
    </source>
</evidence>
<dbReference type="PROSITE" id="PS50893">
    <property type="entry name" value="ABC_TRANSPORTER_2"/>
    <property type="match status" value="1"/>
</dbReference>
<dbReference type="InterPro" id="IPR003593">
    <property type="entry name" value="AAA+_ATPase"/>
</dbReference>
<dbReference type="PANTHER" id="PTHR43776">
    <property type="entry name" value="TRANSPORT ATP-BINDING PROTEIN"/>
    <property type="match status" value="1"/>
</dbReference>
<dbReference type="InterPro" id="IPR017871">
    <property type="entry name" value="ABC_transporter-like_CS"/>
</dbReference>
<feature type="domain" description="ABC transporter" evidence="5">
    <location>
        <begin position="16"/>
        <end position="258"/>
    </location>
</feature>
<dbReference type="InterPro" id="IPR027417">
    <property type="entry name" value="P-loop_NTPase"/>
</dbReference>
<dbReference type="SUPFAM" id="SSF52540">
    <property type="entry name" value="P-loop containing nucleoside triphosphate hydrolases"/>
    <property type="match status" value="1"/>
</dbReference>
<evidence type="ECO:0000256" key="3">
    <source>
        <dbReference type="ARBA" id="ARBA00022741"/>
    </source>
</evidence>
<dbReference type="PROSITE" id="PS00211">
    <property type="entry name" value="ABC_TRANSPORTER_1"/>
    <property type="match status" value="1"/>
</dbReference>
<dbReference type="Pfam" id="PF00005">
    <property type="entry name" value="ABC_tran"/>
    <property type="match status" value="1"/>
</dbReference>
<organism evidence="6 7">
    <name type="scientific">Streptosporangium jomthongense</name>
    <dbReference type="NCBI Taxonomy" id="1193683"/>
    <lineage>
        <taxon>Bacteria</taxon>
        <taxon>Bacillati</taxon>
        <taxon>Actinomycetota</taxon>
        <taxon>Actinomycetes</taxon>
        <taxon>Streptosporangiales</taxon>
        <taxon>Streptosporangiaceae</taxon>
        <taxon>Streptosporangium</taxon>
    </lineage>
</organism>
<keyword evidence="3" id="KW-0547">Nucleotide-binding</keyword>
<proteinExistence type="inferred from homology"/>
<comment type="similarity">
    <text evidence="1">Belongs to the ABC transporter superfamily.</text>
</comment>
<protein>
    <submittedName>
        <fullName evidence="6">ATP-binding cassette domain-containing protein</fullName>
    </submittedName>
</protein>
<dbReference type="InterPro" id="IPR003439">
    <property type="entry name" value="ABC_transporter-like_ATP-bd"/>
</dbReference>
<evidence type="ECO:0000256" key="4">
    <source>
        <dbReference type="ARBA" id="ARBA00022840"/>
    </source>
</evidence>
<dbReference type="Proteomes" id="UP001595698">
    <property type="component" value="Unassembled WGS sequence"/>
</dbReference>